<gene>
    <name evidence="2" type="ORF">L873DRAFT_265675</name>
</gene>
<evidence type="ECO:0000313" key="3">
    <source>
        <dbReference type="Proteomes" id="UP000276215"/>
    </source>
</evidence>
<organism evidence="2 3">
    <name type="scientific">Choiromyces venosus 120613-1</name>
    <dbReference type="NCBI Taxonomy" id="1336337"/>
    <lineage>
        <taxon>Eukaryota</taxon>
        <taxon>Fungi</taxon>
        <taxon>Dikarya</taxon>
        <taxon>Ascomycota</taxon>
        <taxon>Pezizomycotina</taxon>
        <taxon>Pezizomycetes</taxon>
        <taxon>Pezizales</taxon>
        <taxon>Tuberaceae</taxon>
        <taxon>Choiromyces</taxon>
    </lineage>
</organism>
<evidence type="ECO:0000313" key="2">
    <source>
        <dbReference type="EMBL" id="RPA91834.1"/>
    </source>
</evidence>
<dbReference type="AlphaFoldDB" id="A0A3N4JDF4"/>
<keyword evidence="3" id="KW-1185">Reference proteome</keyword>
<name>A0A3N4JDF4_9PEZI</name>
<feature type="region of interest" description="Disordered" evidence="1">
    <location>
        <begin position="51"/>
        <end position="120"/>
    </location>
</feature>
<dbReference type="EMBL" id="ML120487">
    <property type="protein sequence ID" value="RPA91834.1"/>
    <property type="molecule type" value="Genomic_DNA"/>
</dbReference>
<feature type="compositionally biased region" description="Polar residues" evidence="1">
    <location>
        <begin position="89"/>
        <end position="99"/>
    </location>
</feature>
<reference evidence="2 3" key="1">
    <citation type="journal article" date="2018" name="Nat. Ecol. Evol.">
        <title>Pezizomycetes genomes reveal the molecular basis of ectomycorrhizal truffle lifestyle.</title>
        <authorList>
            <person name="Murat C."/>
            <person name="Payen T."/>
            <person name="Noel B."/>
            <person name="Kuo A."/>
            <person name="Morin E."/>
            <person name="Chen J."/>
            <person name="Kohler A."/>
            <person name="Krizsan K."/>
            <person name="Balestrini R."/>
            <person name="Da Silva C."/>
            <person name="Montanini B."/>
            <person name="Hainaut M."/>
            <person name="Levati E."/>
            <person name="Barry K.W."/>
            <person name="Belfiori B."/>
            <person name="Cichocki N."/>
            <person name="Clum A."/>
            <person name="Dockter R.B."/>
            <person name="Fauchery L."/>
            <person name="Guy J."/>
            <person name="Iotti M."/>
            <person name="Le Tacon F."/>
            <person name="Lindquist E.A."/>
            <person name="Lipzen A."/>
            <person name="Malagnac F."/>
            <person name="Mello A."/>
            <person name="Molinier V."/>
            <person name="Miyauchi S."/>
            <person name="Poulain J."/>
            <person name="Riccioni C."/>
            <person name="Rubini A."/>
            <person name="Sitrit Y."/>
            <person name="Splivallo R."/>
            <person name="Traeger S."/>
            <person name="Wang M."/>
            <person name="Zifcakova L."/>
            <person name="Wipf D."/>
            <person name="Zambonelli A."/>
            <person name="Paolocci F."/>
            <person name="Nowrousian M."/>
            <person name="Ottonello S."/>
            <person name="Baldrian P."/>
            <person name="Spatafora J.W."/>
            <person name="Henrissat B."/>
            <person name="Nagy L.G."/>
            <person name="Aury J.M."/>
            <person name="Wincker P."/>
            <person name="Grigoriev I.V."/>
            <person name="Bonfante P."/>
            <person name="Martin F.M."/>
        </authorList>
    </citation>
    <scope>NUCLEOTIDE SEQUENCE [LARGE SCALE GENOMIC DNA]</scope>
    <source>
        <strain evidence="2 3">120613-1</strain>
    </source>
</reference>
<accession>A0A3N4JDF4</accession>
<proteinExistence type="predicted"/>
<protein>
    <submittedName>
        <fullName evidence="2">Uncharacterized protein</fullName>
    </submittedName>
</protein>
<dbReference type="Proteomes" id="UP000276215">
    <property type="component" value="Unassembled WGS sequence"/>
</dbReference>
<evidence type="ECO:0000256" key="1">
    <source>
        <dbReference type="SAM" id="MobiDB-lite"/>
    </source>
</evidence>
<sequence>MRNPNSKRRIVPSNPWYYKLPIRCQSTIKHSTKQSISTPSLPSIHLSIHPSFLPPFLPPPHHTRDTTRRQKKKGAIQQQPPPQLQSQLHDVQQCPQQSKHPQHAEKHSPIPRSMPAKQVSRKCRQSGVAVSAAPTFQGVLGIAVVESSSVVMVGGSGAAAAAAAADIGGWGAYILVVGGWEGEDGDGEERRGSFNTVE</sequence>